<feature type="compositionally biased region" description="Polar residues" evidence="1">
    <location>
        <begin position="108"/>
        <end position="119"/>
    </location>
</feature>
<name>A0AAV6R7I1_SOLSE</name>
<feature type="region of interest" description="Disordered" evidence="1">
    <location>
        <begin position="30"/>
        <end position="83"/>
    </location>
</feature>
<evidence type="ECO:0000256" key="1">
    <source>
        <dbReference type="SAM" id="MobiDB-lite"/>
    </source>
</evidence>
<dbReference type="AlphaFoldDB" id="A0AAV6R7I1"/>
<keyword evidence="3" id="KW-1185">Reference proteome</keyword>
<evidence type="ECO:0000313" key="3">
    <source>
        <dbReference type="Proteomes" id="UP000693946"/>
    </source>
</evidence>
<feature type="region of interest" description="Disordered" evidence="1">
    <location>
        <begin position="96"/>
        <end position="125"/>
    </location>
</feature>
<organism evidence="2 3">
    <name type="scientific">Solea senegalensis</name>
    <name type="common">Senegalese sole</name>
    <dbReference type="NCBI Taxonomy" id="28829"/>
    <lineage>
        <taxon>Eukaryota</taxon>
        <taxon>Metazoa</taxon>
        <taxon>Chordata</taxon>
        <taxon>Craniata</taxon>
        <taxon>Vertebrata</taxon>
        <taxon>Euteleostomi</taxon>
        <taxon>Actinopterygii</taxon>
        <taxon>Neopterygii</taxon>
        <taxon>Teleostei</taxon>
        <taxon>Neoteleostei</taxon>
        <taxon>Acanthomorphata</taxon>
        <taxon>Carangaria</taxon>
        <taxon>Pleuronectiformes</taxon>
        <taxon>Pleuronectoidei</taxon>
        <taxon>Soleidae</taxon>
        <taxon>Solea</taxon>
    </lineage>
</organism>
<protein>
    <submittedName>
        <fullName evidence="2">Uncharacterized protein</fullName>
    </submittedName>
</protein>
<evidence type="ECO:0000313" key="2">
    <source>
        <dbReference type="EMBL" id="KAG7501351.1"/>
    </source>
</evidence>
<gene>
    <name evidence="2" type="ORF">JOB18_047126</name>
</gene>
<dbReference type="Proteomes" id="UP000693946">
    <property type="component" value="Linkage Group LG20"/>
</dbReference>
<dbReference type="EMBL" id="JAGKHQ010000013">
    <property type="protein sequence ID" value="KAG7501351.1"/>
    <property type="molecule type" value="Genomic_DNA"/>
</dbReference>
<comment type="caution">
    <text evidence="2">The sequence shown here is derived from an EMBL/GenBank/DDBJ whole genome shotgun (WGS) entry which is preliminary data.</text>
</comment>
<proteinExistence type="predicted"/>
<feature type="compositionally biased region" description="Low complexity" evidence="1">
    <location>
        <begin position="42"/>
        <end position="55"/>
    </location>
</feature>
<accession>A0AAV6R7I1</accession>
<reference evidence="2 3" key="1">
    <citation type="journal article" date="2021" name="Sci. Rep.">
        <title>Chromosome anchoring in Senegalese sole (Solea senegalensis) reveals sex-associated markers and genome rearrangements in flatfish.</title>
        <authorList>
            <person name="Guerrero-Cozar I."/>
            <person name="Gomez-Garrido J."/>
            <person name="Berbel C."/>
            <person name="Martinez-Blanch J.F."/>
            <person name="Alioto T."/>
            <person name="Claros M.G."/>
            <person name="Gagnaire P.A."/>
            <person name="Manchado M."/>
        </authorList>
    </citation>
    <scope>NUCLEOTIDE SEQUENCE [LARGE SCALE GENOMIC DNA]</scope>
    <source>
        <strain evidence="2">Sse05_10M</strain>
    </source>
</reference>
<sequence length="125" mass="13892">MDSIIYTQYTRPLPFTDHVMRLKSLPNLDMDIHTPTYRHGKSSSSHLQSLDSSGSVKQRLGSSVASLSSWQQQSGSGGSKCLMHAGGDYMPELLDSIQHTALDERQGGKTQVSQTQRLRGNTRWD</sequence>